<gene>
    <name evidence="3" type="ORF">mvi_24110</name>
</gene>
<evidence type="ECO:0000313" key="4">
    <source>
        <dbReference type="Proteomes" id="UP000663508"/>
    </source>
</evidence>
<keyword evidence="1" id="KW-0812">Transmembrane</keyword>
<organism evidence="3 4">
    <name type="scientific">Methylobacterium indicum</name>
    <dbReference type="NCBI Taxonomy" id="1775910"/>
    <lineage>
        <taxon>Bacteria</taxon>
        <taxon>Pseudomonadati</taxon>
        <taxon>Pseudomonadota</taxon>
        <taxon>Alphaproteobacteria</taxon>
        <taxon>Hyphomicrobiales</taxon>
        <taxon>Methylobacteriaceae</taxon>
        <taxon>Methylobacterium</taxon>
    </lineage>
</organism>
<feature type="transmembrane region" description="Helical" evidence="1">
    <location>
        <begin position="23"/>
        <end position="43"/>
    </location>
</feature>
<keyword evidence="1" id="KW-1133">Transmembrane helix</keyword>
<dbReference type="AlphaFoldDB" id="A0A8H8WT28"/>
<protein>
    <recommendedName>
        <fullName evidence="2">DUF1468 domain-containing protein</fullName>
    </recommendedName>
</protein>
<feature type="domain" description="DUF1468" evidence="2">
    <location>
        <begin position="25"/>
        <end position="158"/>
    </location>
</feature>
<keyword evidence="1" id="KW-0472">Membrane</keyword>
<evidence type="ECO:0000313" key="3">
    <source>
        <dbReference type="EMBL" id="BCM83950.1"/>
    </source>
</evidence>
<dbReference type="KEGG" id="mind:mvi_24110"/>
<evidence type="ECO:0000259" key="2">
    <source>
        <dbReference type="Pfam" id="PF07331"/>
    </source>
</evidence>
<evidence type="ECO:0000256" key="1">
    <source>
        <dbReference type="SAM" id="Phobius"/>
    </source>
</evidence>
<dbReference type="Pfam" id="PF07331">
    <property type="entry name" value="TctB"/>
    <property type="match status" value="1"/>
</dbReference>
<feature type="transmembrane region" description="Helical" evidence="1">
    <location>
        <begin position="95"/>
        <end position="121"/>
    </location>
</feature>
<accession>A0A8H8WT28</accession>
<dbReference type="EMBL" id="AP024145">
    <property type="protein sequence ID" value="BCM83950.1"/>
    <property type="molecule type" value="Genomic_DNA"/>
</dbReference>
<dbReference type="Proteomes" id="UP000663508">
    <property type="component" value="Chromosome"/>
</dbReference>
<feature type="transmembrane region" description="Helical" evidence="1">
    <location>
        <begin position="133"/>
        <end position="153"/>
    </location>
</feature>
<proteinExistence type="predicted"/>
<sequence>MFRPASKSAGGPVSVPGPHARRYAAGGLMALFGLAVVLEARTFGLGSLARVGPGLFPMIVGGALVLVGALIALTPEAGSEHEEAGRPDWRGWACIVLGILAFVVLGEHLGLGPATFACVFVSALGDRQGNPRAALLLALAMTAVAGIVFTLALKFQMPFWRGW</sequence>
<dbReference type="InterPro" id="IPR009936">
    <property type="entry name" value="DUF1468"/>
</dbReference>
<feature type="transmembrane region" description="Helical" evidence="1">
    <location>
        <begin position="55"/>
        <end position="75"/>
    </location>
</feature>
<name>A0A8H8WT28_9HYPH</name>
<reference evidence="3" key="1">
    <citation type="submission" date="2020-11" db="EMBL/GenBank/DDBJ databases">
        <title>Complete genome sequence of a novel pathogenic Methylobacterium strain isolated from rice in Vietnam.</title>
        <authorList>
            <person name="Lai K."/>
            <person name="Okazaki S."/>
            <person name="Higashi K."/>
            <person name="Mori H."/>
            <person name="Toyoda A."/>
            <person name="Kurokawa K."/>
        </authorList>
    </citation>
    <scope>NUCLEOTIDE SEQUENCE</scope>
    <source>
        <strain evidence="3">VL1</strain>
    </source>
</reference>